<dbReference type="Proteomes" id="UP000266483">
    <property type="component" value="Unassembled WGS sequence"/>
</dbReference>
<keyword evidence="2" id="KW-0231">Viral genome packaging</keyword>
<dbReference type="EMBL" id="NQOU01000001">
    <property type="protein sequence ID" value="RII84355.1"/>
    <property type="molecule type" value="Genomic_DNA"/>
</dbReference>
<dbReference type="RefSeq" id="WP_119441130.1">
    <property type="nucleotide sequence ID" value="NZ_CP170494.1"/>
</dbReference>
<evidence type="ECO:0000256" key="1">
    <source>
        <dbReference type="ARBA" id="ARBA00022612"/>
    </source>
</evidence>
<keyword evidence="1" id="KW-1188">Viral release from host cell</keyword>
<dbReference type="InterPro" id="IPR005335">
    <property type="entry name" value="Terminase_ssu"/>
</dbReference>
<sequence length="234" mass="26091">MSLTPKQARFVEEYLVDLNGTRAAIRAGYSEKTAQEQSSRLLLNVKVAAAVAAAQKKLSERTHITQEMVLQRWWQLANVDMNDLVEYRRECCRHCWGKGFKYQWTEQEFTRELKLAKTSKKPAPDCSGGFGFLSNRAPNSACPECAGEGHGKIHVKDSRELSGPARMAFAGVKIGKDGLQVLAADREKALENVARHLGMFNDKLDLTSGGEKLNSGVLVVPGTMSEEEWERTFK</sequence>
<comment type="caution">
    <text evidence="3">The sequence shown here is derived from an EMBL/GenBank/DDBJ whole genome shotgun (WGS) entry which is preliminary data.</text>
</comment>
<organism evidence="3 4">
    <name type="scientific">Neopusillimonas maritima</name>
    <dbReference type="NCBI Taxonomy" id="2026239"/>
    <lineage>
        <taxon>Bacteria</taxon>
        <taxon>Pseudomonadati</taxon>
        <taxon>Pseudomonadota</taxon>
        <taxon>Betaproteobacteria</taxon>
        <taxon>Burkholderiales</taxon>
        <taxon>Alcaligenaceae</taxon>
        <taxon>Neopusillimonas</taxon>
    </lineage>
</organism>
<dbReference type="PANTHER" id="PTHR41328:SF2">
    <property type="entry name" value="TERMINASE SMALL SUBUNIT"/>
    <property type="match status" value="1"/>
</dbReference>
<keyword evidence="4" id="KW-1185">Reference proteome</keyword>
<protein>
    <submittedName>
        <fullName evidence="3">Terminase small subunit</fullName>
    </submittedName>
</protein>
<evidence type="ECO:0000256" key="2">
    <source>
        <dbReference type="ARBA" id="ARBA00023219"/>
    </source>
</evidence>
<dbReference type="InterPro" id="IPR052404">
    <property type="entry name" value="SPP1-like_terminase"/>
</dbReference>
<name>A0ABX9MZG9_9BURK</name>
<evidence type="ECO:0000313" key="4">
    <source>
        <dbReference type="Proteomes" id="UP000266483"/>
    </source>
</evidence>
<evidence type="ECO:0000313" key="3">
    <source>
        <dbReference type="EMBL" id="RII84355.1"/>
    </source>
</evidence>
<dbReference type="Gene3D" id="1.10.10.1400">
    <property type="entry name" value="Terminase, small subunit, N-terminal DNA-binding domain, HTH motif"/>
    <property type="match status" value="1"/>
</dbReference>
<proteinExistence type="predicted"/>
<gene>
    <name evidence="3" type="ORF">CJO09_03850</name>
</gene>
<dbReference type="Pfam" id="PF03592">
    <property type="entry name" value="Terminase_2"/>
    <property type="match status" value="1"/>
</dbReference>
<dbReference type="InterPro" id="IPR038713">
    <property type="entry name" value="Terminase_Gp1_N_sf"/>
</dbReference>
<accession>A0ABX9MZG9</accession>
<dbReference type="PANTHER" id="PTHR41328">
    <property type="entry name" value="TERMINASE SMALL SUBUNIT-RELATED"/>
    <property type="match status" value="1"/>
</dbReference>
<reference evidence="3 4" key="1">
    <citation type="submission" date="2017-08" db="EMBL/GenBank/DDBJ databases">
        <title>Pusillimonas indicus sp. nov., a member of the family Alcaligenaceae isolated from surface seawater.</title>
        <authorList>
            <person name="Li J."/>
        </authorList>
    </citation>
    <scope>NUCLEOTIDE SEQUENCE [LARGE SCALE GENOMIC DNA]</scope>
    <source>
        <strain evidence="3 4">17-4A</strain>
    </source>
</reference>